<dbReference type="AlphaFoldDB" id="A0A397AX11"/>
<feature type="region of interest" description="Disordered" evidence="9">
    <location>
        <begin position="710"/>
        <end position="732"/>
    </location>
</feature>
<dbReference type="InterPro" id="IPR000595">
    <property type="entry name" value="cNMP-bd_dom"/>
</dbReference>
<dbReference type="PANTHER" id="PTHR45638:SF11">
    <property type="entry name" value="CYCLIC NUCLEOTIDE-GATED CATION CHANNEL SUBUNIT A"/>
    <property type="match status" value="1"/>
</dbReference>
<comment type="caution">
    <text evidence="11">The sequence shown here is derived from an EMBL/GenBank/DDBJ whole genome shotgun (WGS) entry which is preliminary data.</text>
</comment>
<dbReference type="InterPro" id="IPR050866">
    <property type="entry name" value="CNG_cation_channel"/>
</dbReference>
<dbReference type="GO" id="GO:0005221">
    <property type="term" value="F:intracellularly cyclic nucleotide-activated monoatomic cation channel activity"/>
    <property type="evidence" value="ECO:0007669"/>
    <property type="project" value="InterPro"/>
</dbReference>
<dbReference type="InterPro" id="IPR018490">
    <property type="entry name" value="cNMP-bd_dom_sf"/>
</dbReference>
<evidence type="ECO:0000256" key="3">
    <source>
        <dbReference type="ARBA" id="ARBA00022692"/>
    </source>
</evidence>
<dbReference type="SMART" id="SM00100">
    <property type="entry name" value="cNMP"/>
    <property type="match status" value="1"/>
</dbReference>
<dbReference type="GO" id="GO:0044877">
    <property type="term" value="F:protein-containing complex binding"/>
    <property type="evidence" value="ECO:0007669"/>
    <property type="project" value="TreeGrafter"/>
</dbReference>
<keyword evidence="6" id="KW-0472">Membrane</keyword>
<keyword evidence="5" id="KW-0406">Ion transport</keyword>
<evidence type="ECO:0000256" key="9">
    <source>
        <dbReference type="SAM" id="MobiDB-lite"/>
    </source>
</evidence>
<evidence type="ECO:0000256" key="5">
    <source>
        <dbReference type="ARBA" id="ARBA00023065"/>
    </source>
</evidence>
<evidence type="ECO:0000256" key="2">
    <source>
        <dbReference type="ARBA" id="ARBA00022448"/>
    </source>
</evidence>
<dbReference type="CDD" id="cd00038">
    <property type="entry name" value="CAP_ED"/>
    <property type="match status" value="1"/>
</dbReference>
<keyword evidence="3" id="KW-0812">Transmembrane</keyword>
<evidence type="ECO:0000256" key="6">
    <source>
        <dbReference type="ARBA" id="ARBA00023136"/>
    </source>
</evidence>
<dbReference type="GO" id="GO:0016020">
    <property type="term" value="C:membrane"/>
    <property type="evidence" value="ECO:0007669"/>
    <property type="project" value="UniProtKB-SubCell"/>
</dbReference>
<dbReference type="InterPro" id="IPR018488">
    <property type="entry name" value="cNMP-bd_CS"/>
</dbReference>
<keyword evidence="8" id="KW-0407">Ion channel</keyword>
<evidence type="ECO:0000256" key="1">
    <source>
        <dbReference type="ARBA" id="ARBA00004141"/>
    </source>
</evidence>
<evidence type="ECO:0000256" key="7">
    <source>
        <dbReference type="ARBA" id="ARBA00023286"/>
    </source>
</evidence>
<reference evidence="11 12" key="1">
    <citation type="submission" date="2018-08" db="EMBL/GenBank/DDBJ databases">
        <title>Aphanomyces genome sequencing and annotation.</title>
        <authorList>
            <person name="Minardi D."/>
            <person name="Oidtmann B."/>
            <person name="Van Der Giezen M."/>
            <person name="Studholme D.J."/>
        </authorList>
    </citation>
    <scope>NUCLEOTIDE SEQUENCE [LARGE SCALE GENOMIC DNA]</scope>
    <source>
        <strain evidence="11 12">Yx</strain>
    </source>
</reference>
<dbReference type="PROSITE" id="PS00888">
    <property type="entry name" value="CNMP_BINDING_1"/>
    <property type="match status" value="1"/>
</dbReference>
<dbReference type="PANTHER" id="PTHR45638">
    <property type="entry name" value="CYCLIC NUCLEOTIDE-GATED CATION CHANNEL SUBUNIT A"/>
    <property type="match status" value="1"/>
</dbReference>
<accession>A0A397AX11</accession>
<evidence type="ECO:0000259" key="10">
    <source>
        <dbReference type="PROSITE" id="PS50042"/>
    </source>
</evidence>
<evidence type="ECO:0000313" key="12">
    <source>
        <dbReference type="Proteomes" id="UP000266239"/>
    </source>
</evidence>
<dbReference type="PROSITE" id="PS50042">
    <property type="entry name" value="CNMP_BINDING_3"/>
    <property type="match status" value="1"/>
</dbReference>
<feature type="compositionally biased region" description="Basic residues" evidence="9">
    <location>
        <begin position="23"/>
        <end position="39"/>
    </location>
</feature>
<feature type="domain" description="Cyclic nucleotide-binding" evidence="10">
    <location>
        <begin position="510"/>
        <end position="626"/>
    </location>
</feature>
<dbReference type="Pfam" id="PF00027">
    <property type="entry name" value="cNMP_binding"/>
    <property type="match status" value="1"/>
</dbReference>
<evidence type="ECO:0000256" key="8">
    <source>
        <dbReference type="ARBA" id="ARBA00023303"/>
    </source>
</evidence>
<evidence type="ECO:0000313" key="11">
    <source>
        <dbReference type="EMBL" id="RHY10765.1"/>
    </source>
</evidence>
<proteinExistence type="predicted"/>
<dbReference type="VEuPathDB" id="FungiDB:H257_00504"/>
<keyword evidence="4" id="KW-1133">Transmembrane helix</keyword>
<evidence type="ECO:0000256" key="4">
    <source>
        <dbReference type="ARBA" id="ARBA00022989"/>
    </source>
</evidence>
<comment type="subcellular location">
    <subcellularLocation>
        <location evidence="1">Membrane</location>
        <topology evidence="1">Multi-pass membrane protein</topology>
    </subcellularLocation>
</comment>
<dbReference type="Proteomes" id="UP000266239">
    <property type="component" value="Unassembled WGS sequence"/>
</dbReference>
<gene>
    <name evidence="11" type="ORF">DYB25_004909</name>
</gene>
<feature type="region of interest" description="Disordered" evidence="9">
    <location>
        <begin position="23"/>
        <end position="47"/>
    </location>
</feature>
<organism evidence="11 12">
    <name type="scientific">Aphanomyces astaci</name>
    <name type="common">Crayfish plague agent</name>
    <dbReference type="NCBI Taxonomy" id="112090"/>
    <lineage>
        <taxon>Eukaryota</taxon>
        <taxon>Sar</taxon>
        <taxon>Stramenopiles</taxon>
        <taxon>Oomycota</taxon>
        <taxon>Saprolegniomycetes</taxon>
        <taxon>Saprolegniales</taxon>
        <taxon>Verrucalvaceae</taxon>
        <taxon>Aphanomyces</taxon>
    </lineage>
</organism>
<dbReference type="PROSITE" id="PS00889">
    <property type="entry name" value="CNMP_BINDING_2"/>
    <property type="match status" value="1"/>
</dbReference>
<keyword evidence="2" id="KW-0813">Transport</keyword>
<dbReference type="SUPFAM" id="SSF51206">
    <property type="entry name" value="cAMP-binding domain-like"/>
    <property type="match status" value="1"/>
</dbReference>
<sequence>MVAKTVSNGHLVIVLRNENHVPMRPRLRPKPSARTKKVSARGSDGRSQDLLADEDEFKRQMMALPGHVEERTTEGEAALDENDEEAPIAEGLLQLPNGRGANLQSAYMMRHIHSEHVMGLSPIEEMKLAQGEFQAKAATNMRLAMSSVASSMMGLIHPPIHSADTSMKASTAVTPITHPVAPPVRKTSAAQALLAKFHPSGVDKHPGPHIRSMQQVTIDRLPEDDLRRLSATFNKDVDNMTPRTIQALNFVEDAVKTENIIKQKANDRKVKKLPWYLIHPVGPFRLRWDVVSLVLLLCTFCLDVVASFPYNVLNTYLLEFNDGLRLLKLLRLARLPRILTRLVVTLKWLYFNLLPRLEYSLLLKSTVSGLAKFFILDNRGVWRWYVCMPPCMIRHRNDIADACLVTGQTTSERVWSIFAMVNGAWIFAYGITNVVSMVSNLNMADTQFQRKMVRDLPLSLRSEIREFFFNTRITVDTKLKNSKILSELSALLRSKVALAINDSVLNKMPFFEGADHNFLMELALSMKMVCMPPHEEVIIEGEIGEEMFFIFRGAVEVINGGQQVAVLGEKQYFGEMAILNQNCLRTATVMTLCFCELRMLTRERFLLALTHYPGMRQKISTIIRRRSQAVAKVAAAAAASRRVRRLNTYRVSTSIGKVIVQKKRREPHLEPIASENSYVEPKHGPSMSFPDVQGDAAVLEAVVDAAAAPVPADNGSVTPPSSYVEDDGSGKLTTDLTEPSLNPGSTMDRIEFCQQPVNPADAARQQILELIQSQDELVNHVLLVHDKWTHLQSQMHLMHQELAFYRATYGTAQRDATFSKLNNDNYVPPPTTAVAVSPAYKADYDELTSETMES</sequence>
<name>A0A397AX11_APHAT</name>
<protein>
    <recommendedName>
        <fullName evidence="10">Cyclic nucleotide-binding domain-containing protein</fullName>
    </recommendedName>
</protein>
<dbReference type="Gene3D" id="2.60.120.10">
    <property type="entry name" value="Jelly Rolls"/>
    <property type="match status" value="1"/>
</dbReference>
<dbReference type="EMBL" id="QUTA01006533">
    <property type="protein sequence ID" value="RHY10765.1"/>
    <property type="molecule type" value="Genomic_DNA"/>
</dbReference>
<keyword evidence="7" id="KW-1071">Ligand-gated ion channel</keyword>
<dbReference type="InterPro" id="IPR014710">
    <property type="entry name" value="RmlC-like_jellyroll"/>
</dbReference>